<dbReference type="Gene3D" id="3.30.1330.80">
    <property type="entry name" value="Hypothetical protein, similar to alpha- acetolactate decarboxylase, domain 2"/>
    <property type="match status" value="1"/>
</dbReference>
<dbReference type="PANTHER" id="PTHR34988:SF1">
    <property type="entry name" value="DNA-BINDING PROTEIN"/>
    <property type="match status" value="1"/>
</dbReference>
<proteinExistence type="predicted"/>
<sequence length="140" mass="15710">MKYKKTEFGYLLKLVQGEEIITELNELCEKEGIYSGWIHGIGAVESVVLGFFDVELKSYIREEIDDYFEIVNLMGNIAVLDGKPVLHMHITIGDHEFGAYGGHLFSALVSVTAEIFVIPFGNRIERKLDASTGLNLLDIE</sequence>
<dbReference type="EMBL" id="MGDD01000027">
    <property type="protein sequence ID" value="OGL48889.1"/>
    <property type="molecule type" value="Genomic_DNA"/>
</dbReference>
<evidence type="ECO:0000313" key="2">
    <source>
        <dbReference type="EMBL" id="OGL48889.1"/>
    </source>
</evidence>
<name>A0A1F7S535_9BACT</name>
<feature type="domain" description="PPC" evidence="1">
    <location>
        <begin position="4"/>
        <end position="140"/>
    </location>
</feature>
<dbReference type="PROSITE" id="PS51742">
    <property type="entry name" value="PPC"/>
    <property type="match status" value="1"/>
</dbReference>
<dbReference type="PIRSF" id="PIRSF016702">
    <property type="entry name" value="DNA_bp_PD1"/>
    <property type="match status" value="1"/>
</dbReference>
<comment type="caution">
    <text evidence="2">The sequence shown here is derived from an EMBL/GenBank/DDBJ whole genome shotgun (WGS) entry which is preliminary data.</text>
</comment>
<dbReference type="InterPro" id="IPR025707">
    <property type="entry name" value="DNA_bp_PD1"/>
</dbReference>
<dbReference type="SUPFAM" id="SSF117856">
    <property type="entry name" value="AF0104/ALDC/Ptd012-like"/>
    <property type="match status" value="1"/>
</dbReference>
<dbReference type="Proteomes" id="UP000179266">
    <property type="component" value="Unassembled WGS sequence"/>
</dbReference>
<evidence type="ECO:0000313" key="3">
    <source>
        <dbReference type="Proteomes" id="UP000179266"/>
    </source>
</evidence>
<dbReference type="AlphaFoldDB" id="A0A1F7S535"/>
<reference evidence="2 3" key="1">
    <citation type="journal article" date="2016" name="Nat. Commun.">
        <title>Thousands of microbial genomes shed light on interconnected biogeochemical processes in an aquifer system.</title>
        <authorList>
            <person name="Anantharaman K."/>
            <person name="Brown C.T."/>
            <person name="Hug L.A."/>
            <person name="Sharon I."/>
            <person name="Castelle C.J."/>
            <person name="Probst A.J."/>
            <person name="Thomas B.C."/>
            <person name="Singh A."/>
            <person name="Wilkins M.J."/>
            <person name="Karaoz U."/>
            <person name="Brodie E.L."/>
            <person name="Williams K.H."/>
            <person name="Hubbard S.S."/>
            <person name="Banfield J.F."/>
        </authorList>
    </citation>
    <scope>NUCLEOTIDE SEQUENCE [LARGE SCALE GENOMIC DNA]</scope>
</reference>
<dbReference type="CDD" id="cd11378">
    <property type="entry name" value="DUF296"/>
    <property type="match status" value="1"/>
</dbReference>
<dbReference type="PANTHER" id="PTHR34988">
    <property type="entry name" value="PROTEIN, PUTATIVE-RELATED"/>
    <property type="match status" value="1"/>
</dbReference>
<dbReference type="InterPro" id="IPR005175">
    <property type="entry name" value="PPC_dom"/>
</dbReference>
<accession>A0A1F7S535</accession>
<protein>
    <recommendedName>
        <fullName evidence="1">PPC domain-containing protein</fullName>
    </recommendedName>
</protein>
<organism evidence="2 3">
    <name type="scientific">Candidatus Schekmanbacteria bacterium RBG_13_48_7</name>
    <dbReference type="NCBI Taxonomy" id="1817878"/>
    <lineage>
        <taxon>Bacteria</taxon>
        <taxon>Candidatus Schekmaniibacteriota</taxon>
    </lineage>
</organism>
<dbReference type="Pfam" id="PF03479">
    <property type="entry name" value="PCC"/>
    <property type="match status" value="1"/>
</dbReference>
<evidence type="ECO:0000259" key="1">
    <source>
        <dbReference type="PROSITE" id="PS51742"/>
    </source>
</evidence>
<gene>
    <name evidence="2" type="ORF">A2161_00315</name>
</gene>